<dbReference type="PRINTS" id="PR01097">
    <property type="entry name" value="TRNSRECEPTRP"/>
</dbReference>
<evidence type="ECO:0000313" key="16">
    <source>
        <dbReference type="EMBL" id="KNC48133.1"/>
    </source>
</evidence>
<name>A0A0L0DA19_THETB</name>
<evidence type="ECO:0000256" key="9">
    <source>
        <dbReference type="ARBA" id="ARBA00023065"/>
    </source>
</evidence>
<feature type="transmembrane region" description="Helical" evidence="14">
    <location>
        <begin position="711"/>
        <end position="735"/>
    </location>
</feature>
<feature type="transmembrane region" description="Helical" evidence="14">
    <location>
        <begin position="817"/>
        <end position="835"/>
    </location>
</feature>
<accession>A0A0L0DA19</accession>
<feature type="domain" description="Polycystin cation channel PKD1/PKD2" evidence="15">
    <location>
        <begin position="742"/>
        <end position="881"/>
    </location>
</feature>
<dbReference type="InterPro" id="IPR002153">
    <property type="entry name" value="TRPC_channel"/>
</dbReference>
<feature type="repeat" description="ANK" evidence="12">
    <location>
        <begin position="158"/>
        <end position="190"/>
    </location>
</feature>
<dbReference type="InterPro" id="IPR024862">
    <property type="entry name" value="TRPV"/>
</dbReference>
<dbReference type="InterPro" id="IPR002110">
    <property type="entry name" value="Ankyrin_rpt"/>
</dbReference>
<keyword evidence="7" id="KW-0106">Calcium</keyword>
<feature type="compositionally biased region" description="Acidic residues" evidence="13">
    <location>
        <begin position="347"/>
        <end position="364"/>
    </location>
</feature>
<dbReference type="OrthoDB" id="533508at2759"/>
<feature type="repeat" description="ANK" evidence="12">
    <location>
        <begin position="191"/>
        <end position="223"/>
    </location>
</feature>
<sequence>MAIIGRTAGFGPMDCLLVHLRSLNWVGPHRGEEDELWRALKLGNAHRVQRLLSSERTVAVLGLRGAVGETILCWTVLHMYPRCSPDHRTFVLNLIAAYPELVAEPYSGDLYKGETLLHLAAVHGDLELVRILVEQYNADFASARATGSFFARRGRVYFGETVLNFAVSRGFYDVVEYLLQAGADPNASDTHENTPLHFAVIHNQPRIYHLLLSYHADPTYLNRDLYSPLTLSIKYHRPVMFDEILSSTTQINWRWAGISNVTYPLIEWEDPLPLSLTTTSTSGTNPLDATLTGASFVDTVGPATKAATAGLKLQPKRSLRFPDPVSPSGAADHVFPPSVKFTVTTDEQQESDSEYDTLETDSDVTDPHLFISNSRTPSSSRSSASSATLPAINGGSISDEPRPVHTSAEPSARSSNRSRGAVSSPSELPSPRADGGGHAYPPLLRLPEVPDPLHHRALLSDRSGNASIGSAISGASSTADSPLRPSEVSAASSIPPSTALGGSLRRSSISQAKPPSAATLAPPGGTPSPPRASPAASASKTQAKPGKKKPSPWAKVRSFVKSRTANLTQGLDGRRGRGRVTKTTYKPSPASLELLRQRQPRDRKVLPLLIHFGRDDMVFHPVTMQILQLKWYRFGRIRFFKSLCADLMFLILFTIQVGLFPGKLSGGYFEASSSAARFRIALEFINLLICICFIALEVREGLSSTQPLRDVLISSLTSTQVLHSLFLLLIPSAFVARLSGAEVVERCILAAAIIAGWCSLLYYARGLQSLGPLVITIWNVLVRDLVRFSAIFVIFAVAFAQALHVCVKFRDVEGYDWWLTALIEVFAAGTGVNDFDYKDLGPTVRDGGYVMAVLVFIVFDVVVIVLMLNMLIAMMNNTYQDIADNAQRQWALQWASIILDAERKLDIRERVRLQIGTVDKYGVRGYTVMLPFSAATVALWDGFVAQLRDTLLRRPLHDIVPPDPPIPANMPNQTGNKFSLYGASHDEPALVRQASVSSHDLTVSLRAPSGASLGFSSAEPPLVTPVVPPPPPMTPHRPTVRASDEYMRKYRARALSISQLLEPS</sequence>
<dbReference type="GO" id="GO:0005886">
    <property type="term" value="C:plasma membrane"/>
    <property type="evidence" value="ECO:0007669"/>
    <property type="project" value="UniProtKB-SubCell"/>
</dbReference>
<evidence type="ECO:0000313" key="17">
    <source>
        <dbReference type="Proteomes" id="UP000054408"/>
    </source>
</evidence>
<dbReference type="PANTHER" id="PTHR10582">
    <property type="entry name" value="TRANSIENT RECEPTOR POTENTIAL ION CHANNEL PROTEIN"/>
    <property type="match status" value="1"/>
</dbReference>
<evidence type="ECO:0000256" key="13">
    <source>
        <dbReference type="SAM" id="MobiDB-lite"/>
    </source>
</evidence>
<dbReference type="EMBL" id="GL349450">
    <property type="protein sequence ID" value="KNC48133.1"/>
    <property type="molecule type" value="Genomic_DNA"/>
</dbReference>
<dbReference type="Pfam" id="PF08016">
    <property type="entry name" value="PKD_channel"/>
    <property type="match status" value="1"/>
</dbReference>
<proteinExistence type="predicted"/>
<dbReference type="GO" id="GO:0005262">
    <property type="term" value="F:calcium channel activity"/>
    <property type="evidence" value="ECO:0007669"/>
    <property type="project" value="InterPro"/>
</dbReference>
<evidence type="ECO:0000256" key="6">
    <source>
        <dbReference type="ARBA" id="ARBA00022737"/>
    </source>
</evidence>
<dbReference type="Proteomes" id="UP000054408">
    <property type="component" value="Unassembled WGS sequence"/>
</dbReference>
<evidence type="ECO:0000256" key="14">
    <source>
        <dbReference type="SAM" id="Phobius"/>
    </source>
</evidence>
<feature type="transmembrane region" description="Helical" evidence="14">
    <location>
        <begin position="639"/>
        <end position="660"/>
    </location>
</feature>
<evidence type="ECO:0000259" key="15">
    <source>
        <dbReference type="Pfam" id="PF08016"/>
    </source>
</evidence>
<keyword evidence="12" id="KW-0040">ANK repeat</keyword>
<keyword evidence="11" id="KW-0407">Ion channel</keyword>
<keyword evidence="2" id="KW-0813">Transport</keyword>
<dbReference type="Pfam" id="PF12796">
    <property type="entry name" value="Ank_2"/>
    <property type="match status" value="1"/>
</dbReference>
<feature type="transmembrane region" description="Helical" evidence="14">
    <location>
        <begin position="747"/>
        <end position="765"/>
    </location>
</feature>
<dbReference type="eggNOG" id="KOG3676">
    <property type="taxonomic scope" value="Eukaryota"/>
</dbReference>
<keyword evidence="8 14" id="KW-1133">Transmembrane helix</keyword>
<reference evidence="16 17" key="1">
    <citation type="submission" date="2010-05" db="EMBL/GenBank/DDBJ databases">
        <title>The Genome Sequence of Thecamonas trahens ATCC 50062.</title>
        <authorList>
            <consortium name="The Broad Institute Genome Sequencing Platform"/>
            <person name="Russ C."/>
            <person name="Cuomo C."/>
            <person name="Shea T."/>
            <person name="Young S.K."/>
            <person name="Zeng Q."/>
            <person name="Koehrsen M."/>
            <person name="Haas B."/>
            <person name="Borodovsky M."/>
            <person name="Guigo R."/>
            <person name="Alvarado L."/>
            <person name="Berlin A."/>
            <person name="Bochicchio J."/>
            <person name="Borenstein D."/>
            <person name="Chapman S."/>
            <person name="Chen Z."/>
            <person name="Freedman E."/>
            <person name="Gellesch M."/>
            <person name="Goldberg J."/>
            <person name="Griggs A."/>
            <person name="Gujja S."/>
            <person name="Heilman E."/>
            <person name="Heiman D."/>
            <person name="Hepburn T."/>
            <person name="Howarth C."/>
            <person name="Jen D."/>
            <person name="Larson L."/>
            <person name="Mehta T."/>
            <person name="Park D."/>
            <person name="Pearson M."/>
            <person name="Roberts A."/>
            <person name="Saif S."/>
            <person name="Shenoy N."/>
            <person name="Sisk P."/>
            <person name="Stolte C."/>
            <person name="Sykes S."/>
            <person name="Thomson T."/>
            <person name="Walk T."/>
            <person name="White J."/>
            <person name="Yandava C."/>
            <person name="Burger G."/>
            <person name="Gray M.W."/>
            <person name="Holland P.W.H."/>
            <person name="King N."/>
            <person name="Lang F.B.F."/>
            <person name="Roger A.J."/>
            <person name="Ruiz-Trillo I."/>
            <person name="Lander E."/>
            <person name="Nusbaum C."/>
        </authorList>
    </citation>
    <scope>NUCLEOTIDE SEQUENCE [LARGE SCALE GENOMIC DNA]</scope>
    <source>
        <strain evidence="16 17">ATCC 50062</strain>
    </source>
</reference>
<evidence type="ECO:0000256" key="11">
    <source>
        <dbReference type="ARBA" id="ARBA00023303"/>
    </source>
</evidence>
<evidence type="ECO:0000256" key="8">
    <source>
        <dbReference type="ARBA" id="ARBA00022989"/>
    </source>
</evidence>
<feature type="transmembrane region" description="Helical" evidence="14">
    <location>
        <begin position="847"/>
        <end position="872"/>
    </location>
</feature>
<dbReference type="RefSeq" id="XP_013758704.1">
    <property type="nucleotide sequence ID" value="XM_013903250.1"/>
</dbReference>
<evidence type="ECO:0000256" key="3">
    <source>
        <dbReference type="ARBA" id="ARBA00022475"/>
    </source>
</evidence>
<dbReference type="AlphaFoldDB" id="A0A0L0DA19"/>
<feature type="region of interest" description="Disordered" evidence="13">
    <location>
        <begin position="317"/>
        <end position="448"/>
    </location>
</feature>
<evidence type="ECO:0000256" key="7">
    <source>
        <dbReference type="ARBA" id="ARBA00022837"/>
    </source>
</evidence>
<organism evidence="16 17">
    <name type="scientific">Thecamonas trahens ATCC 50062</name>
    <dbReference type="NCBI Taxonomy" id="461836"/>
    <lineage>
        <taxon>Eukaryota</taxon>
        <taxon>Apusozoa</taxon>
        <taxon>Apusomonadida</taxon>
        <taxon>Apusomonadidae</taxon>
        <taxon>Thecamonas</taxon>
    </lineage>
</organism>
<evidence type="ECO:0000256" key="10">
    <source>
        <dbReference type="ARBA" id="ARBA00023136"/>
    </source>
</evidence>
<feature type="repeat" description="ANK" evidence="12">
    <location>
        <begin position="112"/>
        <end position="134"/>
    </location>
</feature>
<dbReference type="SMART" id="SM00248">
    <property type="entry name" value="ANK"/>
    <property type="match status" value="4"/>
</dbReference>
<keyword evidence="10 14" id="KW-0472">Membrane</keyword>
<protein>
    <recommendedName>
        <fullName evidence="15">Polycystin cation channel PKD1/PKD2 domain-containing protein</fullName>
    </recommendedName>
</protein>
<dbReference type="GeneID" id="25563908"/>
<dbReference type="GO" id="GO:0098703">
    <property type="term" value="P:calcium ion import across plasma membrane"/>
    <property type="evidence" value="ECO:0007669"/>
    <property type="project" value="TreeGrafter"/>
</dbReference>
<keyword evidence="17" id="KW-1185">Reference proteome</keyword>
<evidence type="ECO:0000256" key="4">
    <source>
        <dbReference type="ARBA" id="ARBA00022568"/>
    </source>
</evidence>
<keyword evidence="4" id="KW-0109">Calcium transport</keyword>
<dbReference type="PROSITE" id="PS50297">
    <property type="entry name" value="ANK_REP_REGION"/>
    <property type="match status" value="3"/>
</dbReference>
<dbReference type="PANTHER" id="PTHR10582:SF2">
    <property type="entry name" value="INACTIVE"/>
    <property type="match status" value="1"/>
</dbReference>
<feature type="transmembrane region" description="Helical" evidence="14">
    <location>
        <begin position="680"/>
        <end position="699"/>
    </location>
</feature>
<dbReference type="PRINTS" id="PR01415">
    <property type="entry name" value="ANKYRIN"/>
</dbReference>
<dbReference type="SUPFAM" id="SSF48403">
    <property type="entry name" value="Ankyrin repeat"/>
    <property type="match status" value="1"/>
</dbReference>
<evidence type="ECO:0000256" key="5">
    <source>
        <dbReference type="ARBA" id="ARBA00022692"/>
    </source>
</evidence>
<keyword evidence="3" id="KW-1003">Cell membrane</keyword>
<feature type="compositionally biased region" description="Polar residues" evidence="13">
    <location>
        <begin position="408"/>
        <end position="427"/>
    </location>
</feature>
<evidence type="ECO:0000256" key="12">
    <source>
        <dbReference type="PROSITE-ProRule" id="PRU00023"/>
    </source>
</evidence>
<keyword evidence="6" id="KW-0677">Repeat</keyword>
<feature type="region of interest" description="Disordered" evidence="13">
    <location>
        <begin position="469"/>
        <end position="554"/>
    </location>
</feature>
<dbReference type="InterPro" id="IPR013122">
    <property type="entry name" value="PKD1_2_channel"/>
</dbReference>
<feature type="transmembrane region" description="Helical" evidence="14">
    <location>
        <begin position="785"/>
        <end position="805"/>
    </location>
</feature>
<feature type="compositionally biased region" description="Low complexity" evidence="13">
    <location>
        <begin position="372"/>
        <end position="388"/>
    </location>
</feature>
<keyword evidence="5 14" id="KW-0812">Transmembrane</keyword>
<dbReference type="InterPro" id="IPR036770">
    <property type="entry name" value="Ankyrin_rpt-contain_sf"/>
</dbReference>
<dbReference type="STRING" id="461836.A0A0L0DA19"/>
<dbReference type="Gene3D" id="1.25.40.20">
    <property type="entry name" value="Ankyrin repeat-containing domain"/>
    <property type="match status" value="1"/>
</dbReference>
<evidence type="ECO:0000256" key="2">
    <source>
        <dbReference type="ARBA" id="ARBA00022448"/>
    </source>
</evidence>
<evidence type="ECO:0000256" key="1">
    <source>
        <dbReference type="ARBA" id="ARBA00004651"/>
    </source>
</evidence>
<keyword evidence="9" id="KW-0406">Ion transport</keyword>
<comment type="subcellular location">
    <subcellularLocation>
        <location evidence="1">Cell membrane</location>
        <topology evidence="1">Multi-pass membrane protein</topology>
    </subcellularLocation>
</comment>
<feature type="compositionally biased region" description="Low complexity" evidence="13">
    <location>
        <begin position="514"/>
        <end position="523"/>
    </location>
</feature>
<dbReference type="PROSITE" id="PS50088">
    <property type="entry name" value="ANK_REPEAT"/>
    <property type="match status" value="3"/>
</dbReference>
<gene>
    <name evidence="16" type="ORF">AMSG_04363</name>
</gene>